<accession>A0A915L4E0</accession>
<sequence>MKLIHRVTQEFLFRWDNRGGAVETTIQARKLTKRRLYQNALIIGRADRPNLVAIDYYPNIVVIARSEHP</sequence>
<proteinExistence type="predicted"/>
<keyword evidence="1" id="KW-1185">Reference proteome</keyword>
<reference evidence="2" key="1">
    <citation type="submission" date="2022-11" db="UniProtKB">
        <authorList>
            <consortium name="WormBaseParasite"/>
        </authorList>
    </citation>
    <scope>IDENTIFICATION</scope>
</reference>
<dbReference type="WBParaSite" id="nRc.2.0.1.t45616-RA">
    <property type="protein sequence ID" value="nRc.2.0.1.t45616-RA"/>
    <property type="gene ID" value="nRc.2.0.1.g45616"/>
</dbReference>
<organism evidence="1 2">
    <name type="scientific">Romanomermis culicivorax</name>
    <name type="common">Nematode worm</name>
    <dbReference type="NCBI Taxonomy" id="13658"/>
    <lineage>
        <taxon>Eukaryota</taxon>
        <taxon>Metazoa</taxon>
        <taxon>Ecdysozoa</taxon>
        <taxon>Nematoda</taxon>
        <taxon>Enoplea</taxon>
        <taxon>Dorylaimia</taxon>
        <taxon>Mermithida</taxon>
        <taxon>Mermithoidea</taxon>
        <taxon>Mermithidae</taxon>
        <taxon>Romanomermis</taxon>
    </lineage>
</organism>
<dbReference type="Proteomes" id="UP000887565">
    <property type="component" value="Unplaced"/>
</dbReference>
<evidence type="ECO:0000313" key="2">
    <source>
        <dbReference type="WBParaSite" id="nRc.2.0.1.t45616-RA"/>
    </source>
</evidence>
<protein>
    <submittedName>
        <fullName evidence="2">Uncharacterized protein</fullName>
    </submittedName>
</protein>
<evidence type="ECO:0000313" key="1">
    <source>
        <dbReference type="Proteomes" id="UP000887565"/>
    </source>
</evidence>
<dbReference type="AlphaFoldDB" id="A0A915L4E0"/>
<name>A0A915L4E0_ROMCU</name>